<proteinExistence type="predicted"/>
<keyword evidence="5" id="KW-1185">Reference proteome</keyword>
<feature type="region of interest" description="Disordered" evidence="2">
    <location>
        <begin position="14"/>
        <end position="66"/>
    </location>
</feature>
<evidence type="ECO:0000256" key="2">
    <source>
        <dbReference type="SAM" id="MobiDB-lite"/>
    </source>
</evidence>
<comment type="caution">
    <text evidence="4">The sequence shown here is derived from an EMBL/GenBank/DDBJ whole genome shotgun (WGS) entry which is preliminary data.</text>
</comment>
<dbReference type="PROSITE" id="PS51031">
    <property type="entry name" value="BESS"/>
    <property type="match status" value="1"/>
</dbReference>
<accession>A0AAV0WV95</accession>
<dbReference type="Proteomes" id="UP001160148">
    <property type="component" value="Unassembled WGS sequence"/>
</dbReference>
<feature type="domain" description="BESS" evidence="3">
    <location>
        <begin position="84"/>
        <end position="123"/>
    </location>
</feature>
<dbReference type="GO" id="GO:0003677">
    <property type="term" value="F:DNA binding"/>
    <property type="evidence" value="ECO:0007669"/>
    <property type="project" value="InterPro"/>
</dbReference>
<protein>
    <recommendedName>
        <fullName evidence="3">BESS domain-containing protein</fullName>
    </recommendedName>
</protein>
<dbReference type="AlphaFoldDB" id="A0AAV0WV95"/>
<gene>
    <name evidence="4" type="ORF">MEUPH1_LOCUS15321</name>
</gene>
<evidence type="ECO:0000259" key="3">
    <source>
        <dbReference type="PROSITE" id="PS51031"/>
    </source>
</evidence>
<dbReference type="GO" id="GO:0005634">
    <property type="term" value="C:nucleus"/>
    <property type="evidence" value="ECO:0007669"/>
    <property type="project" value="UniProtKB-SubCell"/>
</dbReference>
<dbReference type="EMBL" id="CARXXK010000002">
    <property type="protein sequence ID" value="CAI6359969.1"/>
    <property type="molecule type" value="Genomic_DNA"/>
</dbReference>
<organism evidence="4 5">
    <name type="scientific">Macrosiphum euphorbiae</name>
    <name type="common">potato aphid</name>
    <dbReference type="NCBI Taxonomy" id="13131"/>
    <lineage>
        <taxon>Eukaryota</taxon>
        <taxon>Metazoa</taxon>
        <taxon>Ecdysozoa</taxon>
        <taxon>Arthropoda</taxon>
        <taxon>Hexapoda</taxon>
        <taxon>Insecta</taxon>
        <taxon>Pterygota</taxon>
        <taxon>Neoptera</taxon>
        <taxon>Paraneoptera</taxon>
        <taxon>Hemiptera</taxon>
        <taxon>Sternorrhyncha</taxon>
        <taxon>Aphidomorpha</taxon>
        <taxon>Aphidoidea</taxon>
        <taxon>Aphididae</taxon>
        <taxon>Macrosiphini</taxon>
        <taxon>Macrosiphum</taxon>
    </lineage>
</organism>
<evidence type="ECO:0000256" key="1">
    <source>
        <dbReference type="PROSITE-ProRule" id="PRU00371"/>
    </source>
</evidence>
<comment type="subcellular location">
    <subcellularLocation>
        <location evidence="1">Nucleus</location>
    </subcellularLocation>
</comment>
<sequence length="216" mass="24828">MNYFLFSHRTTGNFDESVQEEGENTGGDDSSHELVLDNEMIPPQSDRYSTPKSKKQNSSKVQRMTPFQKELLSNLATSEEDVTSDPDKAFLYSLLPDYKRLNYDQKTDFRLMTLQYFRNVSLRSNQLQSTPPYFNINQNTSQNVSIPTQYSNVCPSFNPGMGNNQNHNLMPQPVPIYSSNFNPNAQHSTLYSKSSYTYTSDQSKEPTTSGEWFEQF</sequence>
<dbReference type="InterPro" id="IPR004210">
    <property type="entry name" value="BESS_motif"/>
</dbReference>
<dbReference type="Pfam" id="PF02944">
    <property type="entry name" value="BESS"/>
    <property type="match status" value="1"/>
</dbReference>
<evidence type="ECO:0000313" key="5">
    <source>
        <dbReference type="Proteomes" id="UP001160148"/>
    </source>
</evidence>
<name>A0AAV0WV95_9HEMI</name>
<keyword evidence="1" id="KW-0539">Nucleus</keyword>
<reference evidence="4 5" key="1">
    <citation type="submission" date="2023-01" db="EMBL/GenBank/DDBJ databases">
        <authorList>
            <person name="Whitehead M."/>
        </authorList>
    </citation>
    <scope>NUCLEOTIDE SEQUENCE [LARGE SCALE GENOMIC DNA]</scope>
</reference>
<evidence type="ECO:0000313" key="4">
    <source>
        <dbReference type="EMBL" id="CAI6359969.1"/>
    </source>
</evidence>